<dbReference type="PROSITE" id="PS01258">
    <property type="entry name" value="BH2"/>
    <property type="match status" value="1"/>
</dbReference>
<comment type="caution">
    <text evidence="9">The sequence shown here is derived from an EMBL/GenBank/DDBJ whole genome shotgun (WGS) entry which is preliminary data.</text>
</comment>
<name>A0AAU9VRQ7_9CNID</name>
<dbReference type="GO" id="GO:0097192">
    <property type="term" value="P:extrinsic apoptotic signaling pathway in absence of ligand"/>
    <property type="evidence" value="ECO:0007669"/>
    <property type="project" value="TreeGrafter"/>
</dbReference>
<dbReference type="PROSITE" id="PS50062">
    <property type="entry name" value="BCL2_FAMILY"/>
    <property type="match status" value="1"/>
</dbReference>
<dbReference type="PANTHER" id="PTHR11256">
    <property type="entry name" value="BCL-2 RELATED"/>
    <property type="match status" value="1"/>
</dbReference>
<accession>A0AAU9VRQ7</accession>
<dbReference type="Pfam" id="PF00452">
    <property type="entry name" value="Bcl-2"/>
    <property type="match status" value="1"/>
</dbReference>
<dbReference type="GO" id="GO:0012505">
    <property type="term" value="C:endomembrane system"/>
    <property type="evidence" value="ECO:0007669"/>
    <property type="project" value="UniProtKB-SubCell"/>
</dbReference>
<dbReference type="GO" id="GO:0051400">
    <property type="term" value="F:BH domain binding"/>
    <property type="evidence" value="ECO:0007669"/>
    <property type="project" value="TreeGrafter"/>
</dbReference>
<dbReference type="PRINTS" id="PR01862">
    <property type="entry name" value="BCL2FAMILY"/>
</dbReference>
<evidence type="ECO:0000259" key="8">
    <source>
        <dbReference type="SMART" id="SM00337"/>
    </source>
</evidence>
<proteinExistence type="inferred from homology"/>
<gene>
    <name evidence="9" type="ORF">PMEA_00010701</name>
</gene>
<feature type="transmembrane region" description="Helical" evidence="7">
    <location>
        <begin position="201"/>
        <end position="222"/>
    </location>
</feature>
<evidence type="ECO:0000256" key="2">
    <source>
        <dbReference type="ARBA" id="ARBA00009458"/>
    </source>
</evidence>
<comment type="similarity">
    <text evidence="2">Belongs to the Bcl-2 family.</text>
</comment>
<dbReference type="PANTHER" id="PTHR11256:SF47">
    <property type="entry name" value="BCL-2-LIKE PROTEIN 10"/>
    <property type="match status" value="1"/>
</dbReference>
<dbReference type="GO" id="GO:0005741">
    <property type="term" value="C:mitochondrial outer membrane"/>
    <property type="evidence" value="ECO:0007669"/>
    <property type="project" value="TreeGrafter"/>
</dbReference>
<dbReference type="SMART" id="SM00337">
    <property type="entry name" value="BCL"/>
    <property type="match status" value="1"/>
</dbReference>
<dbReference type="GO" id="GO:0042981">
    <property type="term" value="P:regulation of apoptotic process"/>
    <property type="evidence" value="ECO:0007669"/>
    <property type="project" value="InterPro"/>
</dbReference>
<evidence type="ECO:0000313" key="9">
    <source>
        <dbReference type="EMBL" id="CAH3034430.1"/>
    </source>
</evidence>
<comment type="subcellular location">
    <subcellularLocation>
        <location evidence="1">Endomembrane system</location>
    </subcellularLocation>
</comment>
<dbReference type="GO" id="GO:0008630">
    <property type="term" value="P:intrinsic apoptotic signaling pathway in response to DNA damage"/>
    <property type="evidence" value="ECO:0007669"/>
    <property type="project" value="TreeGrafter"/>
</dbReference>
<keyword evidence="6 7" id="KW-0472">Membrane</keyword>
<sequence length="224" mass="25918">MRQLSKTGLKRQSLSSDCSYRIDVIYLANPFKMAPAEVSHTPNLSTTRRMNSQDEKYAHDLACDYIYFHKLGMESHKANTRVAAILRRVGGEVERRHEVLLKNMCERLHLRTANVEDTFRGVAEEIFSTEINWGRIVVLYCFAAEVAVFCSQNDINIVDDIVRWLAEYVSERKLNEWIRKSGGWDAFCEQFKDVKAESEKFWWNSILYTTLGLGTLAAMLYVKS</sequence>
<evidence type="ECO:0000256" key="6">
    <source>
        <dbReference type="ARBA" id="ARBA00023136"/>
    </source>
</evidence>
<dbReference type="InterPro" id="IPR046371">
    <property type="entry name" value="Bcl-2_BH1-3"/>
</dbReference>
<keyword evidence="5 7" id="KW-1133">Transmembrane helix</keyword>
<dbReference type="InterPro" id="IPR026298">
    <property type="entry name" value="Bcl-2_fam"/>
</dbReference>
<dbReference type="AlphaFoldDB" id="A0AAU9VRQ7"/>
<evidence type="ECO:0000256" key="7">
    <source>
        <dbReference type="SAM" id="Phobius"/>
    </source>
</evidence>
<dbReference type="SUPFAM" id="SSF56854">
    <property type="entry name" value="Bcl-2 inhibitors of programmed cell death"/>
    <property type="match status" value="1"/>
</dbReference>
<dbReference type="EMBL" id="CALNXJ010000002">
    <property type="protein sequence ID" value="CAH3034430.1"/>
    <property type="molecule type" value="Genomic_DNA"/>
</dbReference>
<keyword evidence="10" id="KW-1185">Reference proteome</keyword>
<evidence type="ECO:0000256" key="3">
    <source>
        <dbReference type="ARBA" id="ARBA00022692"/>
    </source>
</evidence>
<organism evidence="9 10">
    <name type="scientific">Pocillopora meandrina</name>
    <dbReference type="NCBI Taxonomy" id="46732"/>
    <lineage>
        <taxon>Eukaryota</taxon>
        <taxon>Metazoa</taxon>
        <taxon>Cnidaria</taxon>
        <taxon>Anthozoa</taxon>
        <taxon>Hexacorallia</taxon>
        <taxon>Scleractinia</taxon>
        <taxon>Astrocoeniina</taxon>
        <taxon>Pocilloporidae</taxon>
        <taxon>Pocillopora</taxon>
    </lineage>
</organism>
<dbReference type="InterPro" id="IPR036834">
    <property type="entry name" value="Bcl-2-like_sf"/>
</dbReference>
<keyword evidence="4" id="KW-0053">Apoptosis</keyword>
<dbReference type="CDD" id="cd06845">
    <property type="entry name" value="Bcl-2_like"/>
    <property type="match status" value="1"/>
</dbReference>
<dbReference type="Gene3D" id="1.10.437.10">
    <property type="entry name" value="Blc2-like"/>
    <property type="match status" value="1"/>
</dbReference>
<evidence type="ECO:0000313" key="10">
    <source>
        <dbReference type="Proteomes" id="UP001159428"/>
    </source>
</evidence>
<dbReference type="Proteomes" id="UP001159428">
    <property type="component" value="Unassembled WGS sequence"/>
</dbReference>
<evidence type="ECO:0000256" key="5">
    <source>
        <dbReference type="ARBA" id="ARBA00022989"/>
    </source>
</evidence>
<dbReference type="InterPro" id="IPR020726">
    <property type="entry name" value="Bcl2_BH2_motif_CS"/>
</dbReference>
<feature type="domain" description="Bcl-2 Bcl-2 homology region 1-3" evidence="8">
    <location>
        <begin position="86"/>
        <end position="184"/>
    </location>
</feature>
<evidence type="ECO:0000256" key="4">
    <source>
        <dbReference type="ARBA" id="ARBA00022703"/>
    </source>
</evidence>
<dbReference type="InterPro" id="IPR002475">
    <property type="entry name" value="Bcl2-like"/>
</dbReference>
<keyword evidence="3 7" id="KW-0812">Transmembrane</keyword>
<evidence type="ECO:0000256" key="1">
    <source>
        <dbReference type="ARBA" id="ARBA00004308"/>
    </source>
</evidence>
<dbReference type="GO" id="GO:0001836">
    <property type="term" value="P:release of cytochrome c from mitochondria"/>
    <property type="evidence" value="ECO:0007669"/>
    <property type="project" value="TreeGrafter"/>
</dbReference>
<protein>
    <recommendedName>
        <fullName evidence="8">Bcl-2 Bcl-2 homology region 1-3 domain-containing protein</fullName>
    </recommendedName>
</protein>
<reference evidence="9 10" key="1">
    <citation type="submission" date="2022-05" db="EMBL/GenBank/DDBJ databases">
        <authorList>
            <consortium name="Genoscope - CEA"/>
            <person name="William W."/>
        </authorList>
    </citation>
    <scope>NUCLEOTIDE SEQUENCE [LARGE SCALE GENOMIC DNA]</scope>
</reference>